<organism evidence="12 13">
    <name type="scientific">Marinococcus halophilus</name>
    <dbReference type="NCBI Taxonomy" id="1371"/>
    <lineage>
        <taxon>Bacteria</taxon>
        <taxon>Bacillati</taxon>
        <taxon>Bacillota</taxon>
        <taxon>Bacilli</taxon>
        <taxon>Bacillales</taxon>
        <taxon>Bacillaceae</taxon>
        <taxon>Marinococcus</taxon>
    </lineage>
</organism>
<sequence length="367" mass="39324">MRIGIPREIKNNEKRVAIIPSMVEELVSNGNEVCVETKAGEQSGFNDIEFESAGAEIIKDTKKVWDCEMVMKVKEPLPEEYQYFRENLILFTYLHLAAEPSLTDELQKNKVTAIAYETLALKDGSLPLLTPMSEIAGRMSVQIGARFLEGTFDGKGVLLGGIPGVAPATVTIIGGGVVGVNAAKIAIGLGAHVKILDVSAKRLREIDDQFNGRVETLMSNPQNVSNAVASADLLIGAVLIAGAKAPQIVKESMVKAMKANSVIVDVAVDQGGCIETIDKITTHENPVYLKHEVVHYAVANIPGSVSRTATLALTNATAIYANSLATLGIEKALIKHPELQSAINIHDGNIIHPAIAEAHKKEFVSFS</sequence>
<comment type="similarity">
    <text evidence="2 6">Belongs to the AlaDH/PNT family.</text>
</comment>
<reference evidence="12 13" key="1">
    <citation type="submission" date="2019-07" db="EMBL/GenBank/DDBJ databases">
        <title>Whole genome shotgun sequence of Marinococcus halophilus NBRC 102359.</title>
        <authorList>
            <person name="Hosoyama A."/>
            <person name="Uohara A."/>
            <person name="Ohji S."/>
            <person name="Ichikawa N."/>
        </authorList>
    </citation>
    <scope>NUCLEOTIDE SEQUENCE [LARGE SCALE GENOMIC DNA]</scope>
    <source>
        <strain evidence="12 13">NBRC 102359</strain>
    </source>
</reference>
<dbReference type="InterPro" id="IPR036291">
    <property type="entry name" value="NAD(P)-bd_dom_sf"/>
</dbReference>
<dbReference type="PANTHER" id="PTHR42795:SF1">
    <property type="entry name" value="ALANINE DEHYDROGENASE"/>
    <property type="match status" value="1"/>
</dbReference>
<dbReference type="PIRSF" id="PIRSF000183">
    <property type="entry name" value="Alanine_dh"/>
    <property type="match status" value="1"/>
</dbReference>
<evidence type="ECO:0000313" key="12">
    <source>
        <dbReference type="EMBL" id="GEK59472.1"/>
    </source>
</evidence>
<proteinExistence type="inferred from homology"/>
<evidence type="ECO:0000259" key="11">
    <source>
        <dbReference type="SMART" id="SM01003"/>
    </source>
</evidence>
<dbReference type="Gene3D" id="3.40.50.720">
    <property type="entry name" value="NAD(P)-binding Rossmann-like Domain"/>
    <property type="match status" value="2"/>
</dbReference>
<dbReference type="SMART" id="SM01002">
    <property type="entry name" value="AlaDh_PNT_C"/>
    <property type="match status" value="1"/>
</dbReference>
<evidence type="ECO:0000256" key="3">
    <source>
        <dbReference type="ARBA" id="ARBA00012897"/>
    </source>
</evidence>
<dbReference type="PROSITE" id="PS00837">
    <property type="entry name" value="ALADH_PNT_2"/>
    <property type="match status" value="1"/>
</dbReference>
<dbReference type="InterPro" id="IPR007886">
    <property type="entry name" value="AlaDH/PNT_N"/>
</dbReference>
<comment type="catalytic activity">
    <reaction evidence="6">
        <text>L-alanine + NAD(+) + H2O = pyruvate + NH4(+) + NADH + H(+)</text>
        <dbReference type="Rhea" id="RHEA:18405"/>
        <dbReference type="ChEBI" id="CHEBI:15361"/>
        <dbReference type="ChEBI" id="CHEBI:15377"/>
        <dbReference type="ChEBI" id="CHEBI:15378"/>
        <dbReference type="ChEBI" id="CHEBI:28938"/>
        <dbReference type="ChEBI" id="CHEBI:57540"/>
        <dbReference type="ChEBI" id="CHEBI:57945"/>
        <dbReference type="ChEBI" id="CHEBI:57972"/>
        <dbReference type="EC" id="1.4.1.1"/>
    </reaction>
</comment>
<feature type="binding site" evidence="8">
    <location>
        <position position="15"/>
    </location>
    <ligand>
        <name>substrate</name>
    </ligand>
</feature>
<evidence type="ECO:0000313" key="13">
    <source>
        <dbReference type="Proteomes" id="UP000321051"/>
    </source>
</evidence>
<feature type="binding site" evidence="9">
    <location>
        <position position="133"/>
    </location>
    <ligand>
        <name>NAD(+)</name>
        <dbReference type="ChEBI" id="CHEBI:57540"/>
    </ligand>
</feature>
<name>A0A510Y7X6_MARHA</name>
<dbReference type="STRING" id="1371.GCA_900166605_01107"/>
<dbReference type="Pfam" id="PF01262">
    <property type="entry name" value="AlaDh_PNT_C"/>
    <property type="match status" value="1"/>
</dbReference>
<feature type="domain" description="Alanine dehydrogenase/pyridine nucleotide transhydrogenase N-terminal" evidence="11">
    <location>
        <begin position="4"/>
        <end position="136"/>
    </location>
</feature>
<dbReference type="GO" id="GO:0005886">
    <property type="term" value="C:plasma membrane"/>
    <property type="evidence" value="ECO:0007669"/>
    <property type="project" value="TreeGrafter"/>
</dbReference>
<feature type="binding site" evidence="9">
    <location>
        <begin position="238"/>
        <end position="239"/>
    </location>
    <ligand>
        <name>NAD(+)</name>
        <dbReference type="ChEBI" id="CHEBI:57540"/>
    </ligand>
</feature>
<dbReference type="OrthoDB" id="9804592at2"/>
<feature type="binding site" evidence="9">
    <location>
        <position position="219"/>
    </location>
    <ligand>
        <name>NAD(+)</name>
        <dbReference type="ChEBI" id="CHEBI:57540"/>
    </ligand>
</feature>
<dbReference type="SUPFAM" id="SSF52283">
    <property type="entry name" value="Formate/glycerate dehydrogenase catalytic domain-like"/>
    <property type="match status" value="1"/>
</dbReference>
<dbReference type="GO" id="GO:0042853">
    <property type="term" value="P:L-alanine catabolic process"/>
    <property type="evidence" value="ECO:0007669"/>
    <property type="project" value="UniProtKB-UniPathway"/>
</dbReference>
<evidence type="ECO:0000259" key="10">
    <source>
        <dbReference type="SMART" id="SM01002"/>
    </source>
</evidence>
<keyword evidence="5 6" id="KW-0520">NAD</keyword>
<dbReference type="SMART" id="SM01003">
    <property type="entry name" value="AlaDh_PNT_N"/>
    <property type="match status" value="1"/>
</dbReference>
<dbReference type="AlphaFoldDB" id="A0A510Y7X6"/>
<evidence type="ECO:0000256" key="9">
    <source>
        <dbReference type="PIRSR" id="PIRSR000183-3"/>
    </source>
</evidence>
<dbReference type="RefSeq" id="WP_094908659.1">
    <property type="nucleotide sequence ID" value="NZ_BJUN01000014.1"/>
</dbReference>
<dbReference type="GO" id="GO:0000286">
    <property type="term" value="F:alanine dehydrogenase activity"/>
    <property type="evidence" value="ECO:0007669"/>
    <property type="project" value="UniProtKB-UniRule"/>
</dbReference>
<dbReference type="InterPro" id="IPR008143">
    <property type="entry name" value="Ala_DH/PNT_CS2"/>
</dbReference>
<dbReference type="UniPathway" id="UPA00527">
    <property type="reaction ID" value="UER00585"/>
</dbReference>
<dbReference type="CDD" id="cd05305">
    <property type="entry name" value="L-AlaDH"/>
    <property type="match status" value="1"/>
</dbReference>
<comment type="caution">
    <text evidence="12">The sequence shown here is derived from an EMBL/GenBank/DDBJ whole genome shotgun (WGS) entry which is preliminary data.</text>
</comment>
<evidence type="ECO:0000256" key="8">
    <source>
        <dbReference type="PIRSR" id="PIRSR000183-2"/>
    </source>
</evidence>
<evidence type="ECO:0000256" key="6">
    <source>
        <dbReference type="PIRNR" id="PIRNR000183"/>
    </source>
</evidence>
<keyword evidence="9" id="KW-0547">Nucleotide-binding</keyword>
<gene>
    <name evidence="12" type="primary">ald</name>
    <name evidence="12" type="ORF">MHA01_23770</name>
</gene>
<dbReference type="Pfam" id="PF05222">
    <property type="entry name" value="AlaDh_PNT_N"/>
    <property type="match status" value="1"/>
</dbReference>
<evidence type="ECO:0000256" key="4">
    <source>
        <dbReference type="ARBA" id="ARBA00023002"/>
    </source>
</evidence>
<feature type="active site" description="Proton donor/acceptor" evidence="7">
    <location>
        <position position="269"/>
    </location>
</feature>
<evidence type="ECO:0000256" key="5">
    <source>
        <dbReference type="ARBA" id="ARBA00023027"/>
    </source>
</evidence>
<evidence type="ECO:0000256" key="2">
    <source>
        <dbReference type="ARBA" id="ARBA00005689"/>
    </source>
</evidence>
<comment type="pathway">
    <text evidence="1">Amino-acid degradation; L-alanine degradation via dehydrogenase pathway; NH(3) and pyruvate from L-alanine: step 1/1.</text>
</comment>
<feature type="binding site" evidence="9">
    <location>
        <position position="202"/>
    </location>
    <ligand>
        <name>NAD(+)</name>
        <dbReference type="ChEBI" id="CHEBI:57540"/>
    </ligand>
</feature>
<dbReference type="InterPro" id="IPR007698">
    <property type="entry name" value="AlaDH/PNT_NAD(H)-bd"/>
</dbReference>
<dbReference type="Proteomes" id="UP000321051">
    <property type="component" value="Unassembled WGS sequence"/>
</dbReference>
<protein>
    <recommendedName>
        <fullName evidence="3 6">Alanine dehydrogenase</fullName>
        <ecNumber evidence="3 6">1.4.1.1</ecNumber>
    </recommendedName>
</protein>
<feature type="domain" description="Alanine dehydrogenase/pyridine nucleotide transhydrogenase NAD(H)-binding" evidence="10">
    <location>
        <begin position="148"/>
        <end position="297"/>
    </location>
</feature>
<evidence type="ECO:0000256" key="7">
    <source>
        <dbReference type="PIRSR" id="PIRSR000183-1"/>
    </source>
</evidence>
<dbReference type="EMBL" id="BJUN01000014">
    <property type="protein sequence ID" value="GEK59472.1"/>
    <property type="molecule type" value="Genomic_DNA"/>
</dbReference>
<dbReference type="PANTHER" id="PTHR42795">
    <property type="entry name" value="ALANINE DEHYDROGENASE"/>
    <property type="match status" value="1"/>
</dbReference>
<feature type="binding site" evidence="8">
    <location>
        <position position="74"/>
    </location>
    <ligand>
        <name>substrate</name>
    </ligand>
</feature>
<dbReference type="GO" id="GO:0000166">
    <property type="term" value="F:nucleotide binding"/>
    <property type="evidence" value="ECO:0007669"/>
    <property type="project" value="UniProtKB-KW"/>
</dbReference>
<keyword evidence="4 6" id="KW-0560">Oxidoreductase</keyword>
<feature type="binding site" evidence="9">
    <location>
        <position position="197"/>
    </location>
    <ligand>
        <name>NAD(+)</name>
        <dbReference type="ChEBI" id="CHEBI:57540"/>
    </ligand>
</feature>
<feature type="binding site" evidence="9">
    <location>
        <begin position="266"/>
        <end position="269"/>
    </location>
    <ligand>
        <name>NAD(+)</name>
        <dbReference type="ChEBI" id="CHEBI:57540"/>
    </ligand>
</feature>
<dbReference type="SUPFAM" id="SSF51735">
    <property type="entry name" value="NAD(P)-binding Rossmann-fold domains"/>
    <property type="match status" value="1"/>
</dbReference>
<dbReference type="InterPro" id="IPR008141">
    <property type="entry name" value="Ala_DH"/>
</dbReference>
<keyword evidence="13" id="KW-1185">Reference proteome</keyword>
<dbReference type="EC" id="1.4.1.1" evidence="3 6"/>
<evidence type="ECO:0000256" key="1">
    <source>
        <dbReference type="ARBA" id="ARBA00005206"/>
    </source>
</evidence>
<accession>A0A510Y7X6</accession>
<feature type="active site" description="Proton donor/acceptor" evidence="7">
    <location>
        <position position="95"/>
    </location>
</feature>
<dbReference type="FunFam" id="3.40.50.720:FF:000049">
    <property type="entry name" value="Alanine dehydrogenase"/>
    <property type="match status" value="1"/>
</dbReference>
<dbReference type="NCBIfam" id="TIGR00518">
    <property type="entry name" value="alaDH"/>
    <property type="match status" value="1"/>
</dbReference>